<comment type="caution">
    <text evidence="3">The sequence shown here is derived from an EMBL/GenBank/DDBJ whole genome shotgun (WGS) entry which is preliminary data.</text>
</comment>
<evidence type="ECO:0000256" key="1">
    <source>
        <dbReference type="SAM" id="SignalP"/>
    </source>
</evidence>
<feature type="domain" description="Glycoside hydrolase family 13 N-terminal" evidence="2">
    <location>
        <begin position="37"/>
        <end position="97"/>
    </location>
</feature>
<keyword evidence="1" id="KW-0732">Signal</keyword>
<dbReference type="EMBL" id="JBHUOM010000001">
    <property type="protein sequence ID" value="MFD2933168.1"/>
    <property type="molecule type" value="Genomic_DNA"/>
</dbReference>
<accession>A0ABW6AFK6</accession>
<evidence type="ECO:0000313" key="4">
    <source>
        <dbReference type="Proteomes" id="UP001597512"/>
    </source>
</evidence>
<feature type="signal peptide" evidence="1">
    <location>
        <begin position="1"/>
        <end position="18"/>
    </location>
</feature>
<sequence>MKKVIFGLSLLVVGITQAQNFSGRPPTPNDTLVSAKVLPDSRMRFSIYAPKATDVTVGGDFLDSPTPAKLIKQENGVWSITLGPLAPNLYTYDFTVDGIKTFDPKNAQFKEGLNGLSNLAEIPGTATNYLTVKNVPHGVVEAVWYPSSSLGITRRMHIYTPPGYETMTNKLPVLYLLHGGGDNDASWMTAGRANFILDNLLAEGKIKPMLVVMPAGHTPQPGLHMGAGPEQDPFCQDFLGSVIPFVEKHYRVSTNRNDRAIAGLSMGGIQTLNIGLWNPEKFGYVLPLSTGYFPPVLKELDEKNQSVLKNPEINRLKLFWLAMGGPKDIAYQNNKNMMAIFDKYGIKYQYTEVPCGHTFLTWRDNLHAFTPLLFR</sequence>
<dbReference type="Gene3D" id="2.60.40.10">
    <property type="entry name" value="Immunoglobulins"/>
    <property type="match status" value="1"/>
</dbReference>
<evidence type="ECO:0000313" key="3">
    <source>
        <dbReference type="EMBL" id="MFD2933168.1"/>
    </source>
</evidence>
<dbReference type="InterPro" id="IPR014756">
    <property type="entry name" value="Ig_E-set"/>
</dbReference>
<dbReference type="InterPro" id="IPR013783">
    <property type="entry name" value="Ig-like_fold"/>
</dbReference>
<dbReference type="PANTHER" id="PTHR48098:SF1">
    <property type="entry name" value="DIACYLGLYCEROL ACYLTRANSFERASE_MYCOLYLTRANSFERASE AG85A"/>
    <property type="match status" value="1"/>
</dbReference>
<keyword evidence="4" id="KW-1185">Reference proteome</keyword>
<organism evidence="3 4">
    <name type="scientific">Spirosoma flavum</name>
    <dbReference type="NCBI Taxonomy" id="2048557"/>
    <lineage>
        <taxon>Bacteria</taxon>
        <taxon>Pseudomonadati</taxon>
        <taxon>Bacteroidota</taxon>
        <taxon>Cytophagia</taxon>
        <taxon>Cytophagales</taxon>
        <taxon>Cytophagaceae</taxon>
        <taxon>Spirosoma</taxon>
    </lineage>
</organism>
<dbReference type="SUPFAM" id="SSF81296">
    <property type="entry name" value="E set domains"/>
    <property type="match status" value="1"/>
</dbReference>
<dbReference type="Proteomes" id="UP001597512">
    <property type="component" value="Unassembled WGS sequence"/>
</dbReference>
<dbReference type="SUPFAM" id="SSF53474">
    <property type="entry name" value="alpha/beta-Hydrolases"/>
    <property type="match status" value="1"/>
</dbReference>
<dbReference type="Pfam" id="PF00756">
    <property type="entry name" value="Esterase"/>
    <property type="match status" value="1"/>
</dbReference>
<dbReference type="InterPro" id="IPR029058">
    <property type="entry name" value="AB_hydrolase_fold"/>
</dbReference>
<dbReference type="PANTHER" id="PTHR48098">
    <property type="entry name" value="ENTEROCHELIN ESTERASE-RELATED"/>
    <property type="match status" value="1"/>
</dbReference>
<name>A0ABW6AFK6_9BACT</name>
<reference evidence="4" key="1">
    <citation type="journal article" date="2019" name="Int. J. Syst. Evol. Microbiol.">
        <title>The Global Catalogue of Microorganisms (GCM) 10K type strain sequencing project: providing services to taxonomists for standard genome sequencing and annotation.</title>
        <authorList>
            <consortium name="The Broad Institute Genomics Platform"/>
            <consortium name="The Broad Institute Genome Sequencing Center for Infectious Disease"/>
            <person name="Wu L."/>
            <person name="Ma J."/>
        </authorList>
    </citation>
    <scope>NUCLEOTIDE SEQUENCE [LARGE SCALE GENOMIC DNA]</scope>
    <source>
        <strain evidence="4">KCTC 52490</strain>
    </source>
</reference>
<dbReference type="RefSeq" id="WP_381497348.1">
    <property type="nucleotide sequence ID" value="NZ_JBHUOM010000001.1"/>
</dbReference>
<dbReference type="InterPro" id="IPR000801">
    <property type="entry name" value="Esterase-like"/>
</dbReference>
<dbReference type="InterPro" id="IPR004193">
    <property type="entry name" value="Glyco_hydro_13_N"/>
</dbReference>
<dbReference type="InterPro" id="IPR050583">
    <property type="entry name" value="Mycobacterial_A85_antigen"/>
</dbReference>
<dbReference type="CDD" id="cd11294">
    <property type="entry name" value="E_set_Esterase_like_N"/>
    <property type="match status" value="1"/>
</dbReference>
<dbReference type="Pfam" id="PF02922">
    <property type="entry name" value="CBM_48"/>
    <property type="match status" value="1"/>
</dbReference>
<gene>
    <name evidence="3" type="ORF">ACFS25_05200</name>
</gene>
<proteinExistence type="predicted"/>
<protein>
    <submittedName>
        <fullName evidence="3">Esterase</fullName>
    </submittedName>
</protein>
<feature type="chain" id="PRO_5047306171" evidence="1">
    <location>
        <begin position="19"/>
        <end position="375"/>
    </location>
</feature>
<evidence type="ECO:0000259" key="2">
    <source>
        <dbReference type="Pfam" id="PF02922"/>
    </source>
</evidence>
<dbReference type="Gene3D" id="3.40.50.1820">
    <property type="entry name" value="alpha/beta hydrolase"/>
    <property type="match status" value="1"/>
</dbReference>